<organism evidence="2 3">
    <name type="scientific">Datura stramonium</name>
    <name type="common">Jimsonweed</name>
    <name type="synonym">Common thornapple</name>
    <dbReference type="NCBI Taxonomy" id="4076"/>
    <lineage>
        <taxon>Eukaryota</taxon>
        <taxon>Viridiplantae</taxon>
        <taxon>Streptophyta</taxon>
        <taxon>Embryophyta</taxon>
        <taxon>Tracheophyta</taxon>
        <taxon>Spermatophyta</taxon>
        <taxon>Magnoliopsida</taxon>
        <taxon>eudicotyledons</taxon>
        <taxon>Gunneridae</taxon>
        <taxon>Pentapetalae</taxon>
        <taxon>asterids</taxon>
        <taxon>lamiids</taxon>
        <taxon>Solanales</taxon>
        <taxon>Solanaceae</taxon>
        <taxon>Solanoideae</taxon>
        <taxon>Datureae</taxon>
        <taxon>Datura</taxon>
    </lineage>
</organism>
<protein>
    <submittedName>
        <fullName evidence="2">Uncharacterized protein</fullName>
    </submittedName>
</protein>
<dbReference type="Proteomes" id="UP000823775">
    <property type="component" value="Unassembled WGS sequence"/>
</dbReference>
<evidence type="ECO:0000313" key="3">
    <source>
        <dbReference type="Proteomes" id="UP000823775"/>
    </source>
</evidence>
<gene>
    <name evidence="2" type="ORF">HAX54_025805</name>
</gene>
<reference evidence="2 3" key="1">
    <citation type="journal article" date="2021" name="BMC Genomics">
        <title>Datura genome reveals duplications of psychoactive alkaloid biosynthetic genes and high mutation rate following tissue culture.</title>
        <authorList>
            <person name="Rajewski A."/>
            <person name="Carter-House D."/>
            <person name="Stajich J."/>
            <person name="Litt A."/>
        </authorList>
    </citation>
    <scope>NUCLEOTIDE SEQUENCE [LARGE SCALE GENOMIC DNA]</scope>
    <source>
        <strain evidence="2">AR-01</strain>
    </source>
</reference>
<evidence type="ECO:0000313" key="2">
    <source>
        <dbReference type="EMBL" id="MCD9640468.1"/>
    </source>
</evidence>
<dbReference type="EMBL" id="JACEIK010003131">
    <property type="protein sequence ID" value="MCD9640468.1"/>
    <property type="molecule type" value="Genomic_DNA"/>
</dbReference>
<keyword evidence="3" id="KW-1185">Reference proteome</keyword>
<accession>A0ABS8V032</accession>
<comment type="caution">
    <text evidence="2">The sequence shown here is derived from an EMBL/GenBank/DDBJ whole genome shotgun (WGS) entry which is preliminary data.</text>
</comment>
<keyword evidence="1" id="KW-0732">Signal</keyword>
<sequence>MEEEPAMESAALVVVLLPGLGGIVIGADPKSPNINISVAQAGIGTEVATTEQLAPEMDLSIELDLPALLT</sequence>
<evidence type="ECO:0000256" key="1">
    <source>
        <dbReference type="SAM" id="SignalP"/>
    </source>
</evidence>
<proteinExistence type="predicted"/>
<feature type="signal peptide" evidence="1">
    <location>
        <begin position="1"/>
        <end position="26"/>
    </location>
</feature>
<name>A0ABS8V032_DATST</name>
<feature type="chain" id="PRO_5045876968" evidence="1">
    <location>
        <begin position="27"/>
        <end position="70"/>
    </location>
</feature>